<accession>A0A518ANA4</accession>
<organism evidence="2 3">
    <name type="scientific">Aeoliella mucimassa</name>
    <dbReference type="NCBI Taxonomy" id="2527972"/>
    <lineage>
        <taxon>Bacteria</taxon>
        <taxon>Pseudomonadati</taxon>
        <taxon>Planctomycetota</taxon>
        <taxon>Planctomycetia</taxon>
        <taxon>Pirellulales</taxon>
        <taxon>Lacipirellulaceae</taxon>
        <taxon>Aeoliella</taxon>
    </lineage>
</organism>
<protein>
    <submittedName>
        <fullName evidence="2">Uncharacterized protein</fullName>
    </submittedName>
</protein>
<proteinExistence type="predicted"/>
<evidence type="ECO:0000256" key="1">
    <source>
        <dbReference type="SAM" id="Phobius"/>
    </source>
</evidence>
<keyword evidence="1" id="KW-0812">Transmembrane</keyword>
<keyword evidence="3" id="KW-1185">Reference proteome</keyword>
<dbReference type="KEGG" id="amuc:Pan181_24200"/>
<gene>
    <name evidence="2" type="ORF">Pan181_24200</name>
</gene>
<dbReference type="EMBL" id="CP036278">
    <property type="protein sequence ID" value="QDU56212.1"/>
    <property type="molecule type" value="Genomic_DNA"/>
</dbReference>
<keyword evidence="1" id="KW-1133">Transmembrane helix</keyword>
<evidence type="ECO:0000313" key="3">
    <source>
        <dbReference type="Proteomes" id="UP000315750"/>
    </source>
</evidence>
<reference evidence="2 3" key="1">
    <citation type="submission" date="2019-02" db="EMBL/GenBank/DDBJ databases">
        <title>Deep-cultivation of Planctomycetes and their phenomic and genomic characterization uncovers novel biology.</title>
        <authorList>
            <person name="Wiegand S."/>
            <person name="Jogler M."/>
            <person name="Boedeker C."/>
            <person name="Pinto D."/>
            <person name="Vollmers J."/>
            <person name="Rivas-Marin E."/>
            <person name="Kohn T."/>
            <person name="Peeters S.H."/>
            <person name="Heuer A."/>
            <person name="Rast P."/>
            <person name="Oberbeckmann S."/>
            <person name="Bunk B."/>
            <person name="Jeske O."/>
            <person name="Meyerdierks A."/>
            <person name="Storesund J.E."/>
            <person name="Kallscheuer N."/>
            <person name="Luecker S."/>
            <person name="Lage O.M."/>
            <person name="Pohl T."/>
            <person name="Merkel B.J."/>
            <person name="Hornburger P."/>
            <person name="Mueller R.-W."/>
            <person name="Bruemmer F."/>
            <person name="Labrenz M."/>
            <person name="Spormann A.M."/>
            <person name="Op den Camp H."/>
            <person name="Overmann J."/>
            <person name="Amann R."/>
            <person name="Jetten M.S.M."/>
            <person name="Mascher T."/>
            <person name="Medema M.H."/>
            <person name="Devos D.P."/>
            <person name="Kaster A.-K."/>
            <person name="Ovreas L."/>
            <person name="Rohde M."/>
            <person name="Galperin M.Y."/>
            <person name="Jogler C."/>
        </authorList>
    </citation>
    <scope>NUCLEOTIDE SEQUENCE [LARGE SCALE GENOMIC DNA]</scope>
    <source>
        <strain evidence="2 3">Pan181</strain>
    </source>
</reference>
<feature type="transmembrane region" description="Helical" evidence="1">
    <location>
        <begin position="51"/>
        <end position="71"/>
    </location>
</feature>
<sequence>MTKHNAYEGDPSLESLIRSAGDYVQPSEGLRPQVIEAVRDAKGDRRDRSRVMHSMMFAAAVFLVGLSLPWWQPNFALRGPTSMDEVLTSGNGTTNYRNNDLGWRLVEIFTDVREQQAKSLNQKATAPPNDID</sequence>
<dbReference type="OrthoDB" id="284762at2"/>
<dbReference type="Proteomes" id="UP000315750">
    <property type="component" value="Chromosome"/>
</dbReference>
<evidence type="ECO:0000313" key="2">
    <source>
        <dbReference type="EMBL" id="QDU56212.1"/>
    </source>
</evidence>
<dbReference type="RefSeq" id="WP_145246970.1">
    <property type="nucleotide sequence ID" value="NZ_CP036278.1"/>
</dbReference>
<keyword evidence="1" id="KW-0472">Membrane</keyword>
<name>A0A518ANA4_9BACT</name>
<dbReference type="AlphaFoldDB" id="A0A518ANA4"/>